<proteinExistence type="predicted"/>
<keyword evidence="1" id="KW-0614">Plasmid</keyword>
<evidence type="ECO:0000313" key="2">
    <source>
        <dbReference type="Proteomes" id="UP000236268"/>
    </source>
</evidence>
<comment type="caution">
    <text evidence="1">The sequence shown here is derived from an EMBL/GenBank/DDBJ whole genome shotgun (WGS) entry which is preliminary data.</text>
</comment>
<geneLocation type="plasmid" evidence="1">
    <name>p47unnamed</name>
</geneLocation>
<organism evidence="1 2">
    <name type="scientific">Azospirillum argentinense</name>
    <dbReference type="NCBI Taxonomy" id="2970906"/>
    <lineage>
        <taxon>Bacteria</taxon>
        <taxon>Pseudomonadati</taxon>
        <taxon>Pseudomonadota</taxon>
        <taxon>Alphaproteobacteria</taxon>
        <taxon>Rhodospirillales</taxon>
        <taxon>Azospirillaceae</taxon>
        <taxon>Azospirillum</taxon>
    </lineage>
</organism>
<dbReference type="Proteomes" id="UP000236268">
    <property type="component" value="Unassembled WGS sequence"/>
</dbReference>
<sequence>MSYFVQDRTVVIDGVALSLDLTTGDPLVRAVLMSLFTWARAKPGDVLPADRRMGWWGDTFPTVAGDRIGSRLWLLSREKLLPETLRRAREYAEEALAWLVTDGVARRVEVTADRRGTDGLTLTCRIWRRDGPPVDLRFDDAWEAITNG</sequence>
<dbReference type="AlphaFoldDB" id="A0A2K1FR38"/>
<accession>A0A2K1FR38</accession>
<evidence type="ECO:0000313" key="1">
    <source>
        <dbReference type="EMBL" id="PNQ94964.1"/>
    </source>
</evidence>
<dbReference type="InterPro" id="IPR010877">
    <property type="entry name" value="Phage_Mu_Gp46"/>
</dbReference>
<dbReference type="RefSeq" id="WP_103041711.1">
    <property type="nucleotide sequence ID" value="NZ_POWG01000068.1"/>
</dbReference>
<dbReference type="Pfam" id="PF07409">
    <property type="entry name" value="GP46"/>
    <property type="match status" value="1"/>
</dbReference>
<reference evidence="1 2" key="1">
    <citation type="submission" date="2018-01" db="EMBL/GenBank/DDBJ databases">
        <title>Whole genome sequence of Azospirillum brasilense REC3 isolated from strawberry roots.</title>
        <authorList>
            <person name="Fontana C.A."/>
            <person name="Salazar S.M."/>
            <person name="Bassi D."/>
            <person name="Puglisi E."/>
            <person name="Lovaisa N.C."/>
            <person name="Toffoli L.M."/>
            <person name="Pedraza R."/>
            <person name="Cocconcelli P.S."/>
        </authorList>
    </citation>
    <scope>NUCLEOTIDE SEQUENCE [LARGE SCALE GENOMIC DNA]</scope>
    <source>
        <strain evidence="1 2">REC3</strain>
        <plasmid evidence="1">p47unnamed</plasmid>
    </source>
</reference>
<name>A0A2K1FR38_9PROT</name>
<dbReference type="EMBL" id="POWG01000068">
    <property type="protein sequence ID" value="PNQ94964.1"/>
    <property type="molecule type" value="Genomic_DNA"/>
</dbReference>
<gene>
    <name evidence="1" type="ORF">C1S70_31400</name>
</gene>
<protein>
    <submittedName>
        <fullName evidence="1">Phage tail protein</fullName>
    </submittedName>
</protein>